<dbReference type="EMBL" id="HE650824">
    <property type="protein sequence ID" value="CCF58118.1"/>
    <property type="molecule type" value="Genomic_DNA"/>
</dbReference>
<gene>
    <name evidence="9" type="primary">KAFR0D04700</name>
    <name evidence="9" type="ORF">KAFR_0D04700</name>
</gene>
<evidence type="ECO:0000256" key="6">
    <source>
        <dbReference type="PIRNR" id="PIRNR022950"/>
    </source>
</evidence>
<reference evidence="9 10" key="1">
    <citation type="journal article" date="2011" name="Proc. Natl. Acad. Sci. U.S.A.">
        <title>Evolutionary erosion of yeast sex chromosomes by mating-type switching accidents.</title>
        <authorList>
            <person name="Gordon J.L."/>
            <person name="Armisen D."/>
            <person name="Proux-Wera E."/>
            <person name="Oheigeartaigh S.S."/>
            <person name="Byrne K.P."/>
            <person name="Wolfe K.H."/>
        </authorList>
    </citation>
    <scope>NUCLEOTIDE SEQUENCE [LARGE SCALE GENOMIC DNA]</scope>
    <source>
        <strain evidence="10">ATCC 22294 / BCRC 22015 / CBS 2517 / CECT 1963 / NBRC 1671 / NRRL Y-8276</strain>
    </source>
</reference>
<dbReference type="AlphaFoldDB" id="H2AUR8"/>
<dbReference type="Proteomes" id="UP000005220">
    <property type="component" value="Chromosome 4"/>
</dbReference>
<evidence type="ECO:0000256" key="1">
    <source>
        <dbReference type="ARBA" id="ARBA00008645"/>
    </source>
</evidence>
<feature type="active site" evidence="7">
    <location>
        <position position="221"/>
    </location>
</feature>
<dbReference type="GeneID" id="13882521"/>
<dbReference type="InterPro" id="IPR016812">
    <property type="entry name" value="PPase_methylesterase_euk"/>
</dbReference>
<sequence>MADDLRRKVVLDKLEKANETLGNIQRSMNINDIEHQDNIGELPDFTSSKSRTAPSIPEDSKRLPTWDAFFQHNEQISLTDRNFNFNTYYSLPTSYDSPSIPVFVMHHGAGSSGLSFAQLGSELFKIMKGKCACISFDARGHGQTKPIDSSIELDFGIDAFIDDFTSLLNYFFLTKLDSSLNKQKLSIILVGHSLGGSISSFAYNRFPEQVRKHLLGVAMFDIVEEIAVKALQNVQHFLYSTPNQFTTYSDAIEWHIKQGLSRQHASADISIPALFKRSSSGKVIRITNLQMFKGFWGDWFTGLSKQFVSLPTCKLLILAGNDNLDKDLIIGQMQGKYQLVVFQDSGHFIQEDCYLKTAITLIDFWKRNDNKNVVIKTNWGSKA</sequence>
<dbReference type="HOGENOM" id="CLU_024818_3_0_1"/>
<evidence type="ECO:0000256" key="7">
    <source>
        <dbReference type="PIRSR" id="PIRSR022950-1"/>
    </source>
</evidence>
<feature type="active site" evidence="7">
    <location>
        <position position="193"/>
    </location>
</feature>
<organism evidence="9 10">
    <name type="scientific">Kazachstania africana (strain ATCC 22294 / BCRC 22015 / CBS 2517 / CECT 1963 / NBRC 1671 / NRRL Y-8276)</name>
    <name type="common">Yeast</name>
    <name type="synonym">Kluyveromyces africanus</name>
    <dbReference type="NCBI Taxonomy" id="1071382"/>
    <lineage>
        <taxon>Eukaryota</taxon>
        <taxon>Fungi</taxon>
        <taxon>Dikarya</taxon>
        <taxon>Ascomycota</taxon>
        <taxon>Saccharomycotina</taxon>
        <taxon>Saccharomycetes</taxon>
        <taxon>Saccharomycetales</taxon>
        <taxon>Saccharomycetaceae</taxon>
        <taxon>Kazachstania</taxon>
    </lineage>
</organism>
<evidence type="ECO:0000313" key="10">
    <source>
        <dbReference type="Proteomes" id="UP000005220"/>
    </source>
</evidence>
<feature type="active site" evidence="7">
    <location>
        <position position="347"/>
    </location>
</feature>
<evidence type="ECO:0000259" key="8">
    <source>
        <dbReference type="Pfam" id="PF00561"/>
    </source>
</evidence>
<protein>
    <recommendedName>
        <fullName evidence="2 6">Protein phosphatase methylesterase 1</fullName>
        <shortName evidence="6">PME-1</shortName>
        <ecNumber evidence="6">3.1.1.-</ecNumber>
    </recommendedName>
</protein>
<dbReference type="InterPro" id="IPR000073">
    <property type="entry name" value="AB_hydrolase_1"/>
</dbReference>
<evidence type="ECO:0000256" key="2">
    <source>
        <dbReference type="ARBA" id="ARBA00020672"/>
    </source>
</evidence>
<comment type="catalytic activity">
    <reaction evidence="5">
        <text>[phosphatase 2A protein]-C-terminal L-leucine methyl ester + H2O = [phosphatase 2A protein]-C-terminal L-leucine + methanol + H(+)</text>
        <dbReference type="Rhea" id="RHEA:48548"/>
        <dbReference type="Rhea" id="RHEA-COMP:12134"/>
        <dbReference type="Rhea" id="RHEA-COMP:12135"/>
        <dbReference type="ChEBI" id="CHEBI:15377"/>
        <dbReference type="ChEBI" id="CHEBI:15378"/>
        <dbReference type="ChEBI" id="CHEBI:17790"/>
        <dbReference type="ChEBI" id="CHEBI:90516"/>
        <dbReference type="ChEBI" id="CHEBI:90517"/>
        <dbReference type="EC" id="3.1.1.89"/>
    </reaction>
</comment>
<proteinExistence type="inferred from homology"/>
<dbReference type="EC" id="3.1.1.-" evidence="6"/>
<evidence type="ECO:0000256" key="5">
    <source>
        <dbReference type="ARBA" id="ARBA00049203"/>
    </source>
</evidence>
<dbReference type="PANTHER" id="PTHR14189:SF0">
    <property type="entry name" value="PROTEIN PHOSPHATASE METHYLESTERASE 1"/>
    <property type="match status" value="1"/>
</dbReference>
<evidence type="ECO:0000313" key="9">
    <source>
        <dbReference type="EMBL" id="CCF58118.1"/>
    </source>
</evidence>
<dbReference type="KEGG" id="kaf:KAFR_0D04700"/>
<comment type="function">
    <text evidence="6">Demethylates proteins that have been reversibly carboxymethylated.</text>
</comment>
<dbReference type="RefSeq" id="XP_003957253.1">
    <property type="nucleotide sequence ID" value="XM_003957204.1"/>
</dbReference>
<evidence type="ECO:0000256" key="3">
    <source>
        <dbReference type="ARBA" id="ARBA00022487"/>
    </source>
</evidence>
<dbReference type="eggNOG" id="KOG2564">
    <property type="taxonomic scope" value="Eukaryota"/>
</dbReference>
<keyword evidence="10" id="KW-1185">Reference proteome</keyword>
<dbReference type="Pfam" id="PF00561">
    <property type="entry name" value="Abhydrolase_1"/>
    <property type="match status" value="1"/>
</dbReference>
<dbReference type="PANTHER" id="PTHR14189">
    <property type="entry name" value="PROTEIN PHOSPHATASE METHYLESTERASE-1 RELATED"/>
    <property type="match status" value="1"/>
</dbReference>
<dbReference type="InParanoid" id="H2AUR8"/>
<keyword evidence="4 6" id="KW-0378">Hydrolase</keyword>
<dbReference type="GO" id="GO:0005763">
    <property type="term" value="C:mitochondrial small ribosomal subunit"/>
    <property type="evidence" value="ECO:0007669"/>
    <property type="project" value="EnsemblFungi"/>
</dbReference>
<accession>H2AUR8</accession>
<dbReference type="OrthoDB" id="194865at2759"/>
<dbReference type="InterPro" id="IPR029058">
    <property type="entry name" value="AB_hydrolase_fold"/>
</dbReference>
<dbReference type="FunCoup" id="H2AUR8">
    <property type="interactions" value="894"/>
</dbReference>
<dbReference type="PIRSF" id="PIRSF022950">
    <property type="entry name" value="PPase_methylesterase_euk"/>
    <property type="match status" value="1"/>
</dbReference>
<comment type="similarity">
    <text evidence="1 6">Belongs to the AB hydrolase superfamily.</text>
</comment>
<dbReference type="GO" id="GO:0051723">
    <property type="term" value="F:protein methylesterase activity"/>
    <property type="evidence" value="ECO:0007669"/>
    <property type="project" value="UniProtKB-EC"/>
</dbReference>
<dbReference type="SUPFAM" id="SSF53474">
    <property type="entry name" value="alpha/beta-Hydrolases"/>
    <property type="match status" value="1"/>
</dbReference>
<evidence type="ECO:0000256" key="4">
    <source>
        <dbReference type="ARBA" id="ARBA00022801"/>
    </source>
</evidence>
<dbReference type="STRING" id="1071382.H2AUR8"/>
<keyword evidence="3 6" id="KW-0719">Serine esterase</keyword>
<name>H2AUR8_KAZAF</name>
<dbReference type="Gene3D" id="3.40.50.1820">
    <property type="entry name" value="alpha/beta hydrolase"/>
    <property type="match status" value="1"/>
</dbReference>
<feature type="domain" description="AB hydrolase-1" evidence="8">
    <location>
        <begin position="101"/>
        <end position="352"/>
    </location>
</feature>